<gene>
    <name evidence="1" type="ORF">BDFB_003687</name>
</gene>
<comment type="caution">
    <text evidence="1">The sequence shown here is derived from an EMBL/GenBank/DDBJ whole genome shotgun (WGS) entry which is preliminary data.</text>
</comment>
<evidence type="ECO:0000313" key="2">
    <source>
        <dbReference type="Proteomes" id="UP000292052"/>
    </source>
</evidence>
<accession>A0A482VPE5</accession>
<protein>
    <submittedName>
        <fullName evidence="1">Uncharacterized protein</fullName>
    </submittedName>
</protein>
<name>A0A482VPE5_ASBVE</name>
<sequence length="72" mass="7867">RDGCSFGAVFSGAASMLLREHSLLFVLCSMSIMSQFDIIEDYVRPYATPGDNSCMYYVVSGLARCVTESAIL</sequence>
<dbReference type="AlphaFoldDB" id="A0A482VPE5"/>
<dbReference type="Proteomes" id="UP000292052">
    <property type="component" value="Unassembled WGS sequence"/>
</dbReference>
<dbReference type="EMBL" id="QDEB01081712">
    <property type="protein sequence ID" value="RZC34237.1"/>
    <property type="molecule type" value="Genomic_DNA"/>
</dbReference>
<evidence type="ECO:0000313" key="1">
    <source>
        <dbReference type="EMBL" id="RZC34237.1"/>
    </source>
</evidence>
<keyword evidence="2" id="KW-1185">Reference proteome</keyword>
<proteinExistence type="predicted"/>
<reference evidence="1 2" key="1">
    <citation type="submission" date="2017-03" db="EMBL/GenBank/DDBJ databases">
        <title>Genome of the blue death feigning beetle - Asbolus verrucosus.</title>
        <authorList>
            <person name="Rider S.D."/>
        </authorList>
    </citation>
    <scope>NUCLEOTIDE SEQUENCE [LARGE SCALE GENOMIC DNA]</scope>
    <source>
        <strain evidence="1">Butters</strain>
        <tissue evidence="1">Head and leg muscle</tissue>
    </source>
</reference>
<organism evidence="1 2">
    <name type="scientific">Asbolus verrucosus</name>
    <name type="common">Desert ironclad beetle</name>
    <dbReference type="NCBI Taxonomy" id="1661398"/>
    <lineage>
        <taxon>Eukaryota</taxon>
        <taxon>Metazoa</taxon>
        <taxon>Ecdysozoa</taxon>
        <taxon>Arthropoda</taxon>
        <taxon>Hexapoda</taxon>
        <taxon>Insecta</taxon>
        <taxon>Pterygota</taxon>
        <taxon>Neoptera</taxon>
        <taxon>Endopterygota</taxon>
        <taxon>Coleoptera</taxon>
        <taxon>Polyphaga</taxon>
        <taxon>Cucujiformia</taxon>
        <taxon>Tenebrionidae</taxon>
        <taxon>Pimeliinae</taxon>
        <taxon>Asbolus</taxon>
    </lineage>
</organism>
<feature type="non-terminal residue" evidence="1">
    <location>
        <position position="1"/>
    </location>
</feature>